<name>A0A8X6G9B5_TRICU</name>
<evidence type="ECO:0000313" key="3">
    <source>
        <dbReference type="Proteomes" id="UP000887116"/>
    </source>
</evidence>
<comment type="caution">
    <text evidence="2">The sequence shown here is derived from an EMBL/GenBank/DDBJ whole genome shotgun (WGS) entry which is preliminary data.</text>
</comment>
<dbReference type="Proteomes" id="UP000887116">
    <property type="component" value="Unassembled WGS sequence"/>
</dbReference>
<sequence>MVSSPASEVRVPLFAPSVTNFPVRGLFQAVEPSIHVTPLLQPPARDNVPSLIKLCISFIYRGLALAASQSPPASPSPDLPATPFGKNVVGAIPVVVDAPLVPARPAPAPPVLHPLASGVSGNTPPLSACSKCHFCDHFSKTQKGLNHHLVRVHRYSVAPREKRVAFSSPPVSSQSESLTATPSGFPDSALEPAFPVVAPAPLPSADATFIISSVMLSPFHQEWIKWCSEATPDSIDELVRYLADWVLKRPSSSCHARGQRDRSRLSQQPSTPAVETTTPHSNISRLRYDPAEALKIQRAYRVCCWLPLVTLFCYAVVRTFSAARLSPSSVHPPLGFLSVSARLLFSRDPHAFLIHKFSGSFVILNSSRLLLDFSFAAEYIAYLGHS</sequence>
<feature type="region of interest" description="Disordered" evidence="1">
    <location>
        <begin position="253"/>
        <end position="280"/>
    </location>
</feature>
<organism evidence="2 3">
    <name type="scientific">Trichonephila clavata</name>
    <name type="common">Joro spider</name>
    <name type="synonym">Nephila clavata</name>
    <dbReference type="NCBI Taxonomy" id="2740835"/>
    <lineage>
        <taxon>Eukaryota</taxon>
        <taxon>Metazoa</taxon>
        <taxon>Ecdysozoa</taxon>
        <taxon>Arthropoda</taxon>
        <taxon>Chelicerata</taxon>
        <taxon>Arachnida</taxon>
        <taxon>Araneae</taxon>
        <taxon>Araneomorphae</taxon>
        <taxon>Entelegynae</taxon>
        <taxon>Araneoidea</taxon>
        <taxon>Nephilidae</taxon>
        <taxon>Trichonephila</taxon>
    </lineage>
</organism>
<dbReference type="AlphaFoldDB" id="A0A8X6G9B5"/>
<accession>A0A8X6G9B5</accession>
<reference evidence="2" key="1">
    <citation type="submission" date="2020-07" db="EMBL/GenBank/DDBJ databases">
        <title>Multicomponent nature underlies the extraordinary mechanical properties of spider dragline silk.</title>
        <authorList>
            <person name="Kono N."/>
            <person name="Nakamura H."/>
            <person name="Mori M."/>
            <person name="Yoshida Y."/>
            <person name="Ohtoshi R."/>
            <person name="Malay A.D."/>
            <person name="Moran D.A.P."/>
            <person name="Tomita M."/>
            <person name="Numata K."/>
            <person name="Arakawa K."/>
        </authorList>
    </citation>
    <scope>NUCLEOTIDE SEQUENCE</scope>
</reference>
<protein>
    <submittedName>
        <fullName evidence="2">Uncharacterized protein</fullName>
    </submittedName>
</protein>
<feature type="compositionally biased region" description="Polar residues" evidence="1">
    <location>
        <begin position="265"/>
        <end position="280"/>
    </location>
</feature>
<evidence type="ECO:0000313" key="2">
    <source>
        <dbReference type="EMBL" id="GFQ99112.1"/>
    </source>
</evidence>
<keyword evidence="3" id="KW-1185">Reference proteome</keyword>
<dbReference type="EMBL" id="BMAO01015071">
    <property type="protein sequence ID" value="GFQ99112.1"/>
    <property type="molecule type" value="Genomic_DNA"/>
</dbReference>
<proteinExistence type="predicted"/>
<evidence type="ECO:0000256" key="1">
    <source>
        <dbReference type="SAM" id="MobiDB-lite"/>
    </source>
</evidence>
<gene>
    <name evidence="2" type="ORF">TNCT_724541</name>
</gene>